<dbReference type="InterPro" id="IPR022369">
    <property type="entry name" value="Integral_membrane_TerC_rswitch"/>
</dbReference>
<dbReference type="EMBL" id="BDCX01000018">
    <property type="protein sequence ID" value="GAT70571.1"/>
    <property type="molecule type" value="Genomic_DNA"/>
</dbReference>
<evidence type="ECO:0000256" key="5">
    <source>
        <dbReference type="ARBA" id="ARBA00023136"/>
    </source>
</evidence>
<evidence type="ECO:0000256" key="4">
    <source>
        <dbReference type="ARBA" id="ARBA00022989"/>
    </source>
</evidence>
<dbReference type="InterPro" id="IPR005496">
    <property type="entry name" value="Integral_membrane_TerC"/>
</dbReference>
<evidence type="ECO:0000256" key="7">
    <source>
        <dbReference type="SAM" id="Phobius"/>
    </source>
</evidence>
<sequence length="340" mass="37064">MTIDSLGAWAVVVGIVVVLLVLDFVVAARRPHAVGMKEAALWSVFYLGAGVVFGLALWGLAGPHIATEYFAGLIVEKSLSVDNLFVFVVIMGRFAVPARHQQKALLFGIAAALVMRVVLITAGAAAISFFSPTFLLFGLLLLWTAVQLFRHRNDDPDPGDNPLLRWVRRVLPVTGDFHDGRLVAREDGRRVITPLFLVFVAIGSTDLLFALDSIPAIFGITQHPLLVFSANAFALLGLRALYFLLEGLLERLVYLSIGLSAILAFIGVKLVLVFLHREVSAEIPEIPTLASLGVILTVLLVTVVLSLRRVRRHPEERAHAGTVYPRPERDGDRGGNTDGR</sequence>
<dbReference type="Proteomes" id="UP000077701">
    <property type="component" value="Unassembled WGS sequence"/>
</dbReference>
<keyword evidence="4 7" id="KW-1133">Transmembrane helix</keyword>
<evidence type="ECO:0000313" key="9">
    <source>
        <dbReference type="Proteomes" id="UP000077701"/>
    </source>
</evidence>
<feature type="transmembrane region" description="Helical" evidence="7">
    <location>
        <begin position="286"/>
        <end position="307"/>
    </location>
</feature>
<dbReference type="PANTHER" id="PTHR30238:SF0">
    <property type="entry name" value="THYLAKOID MEMBRANE PROTEIN TERC, CHLOROPLASTIC"/>
    <property type="match status" value="1"/>
</dbReference>
<evidence type="ECO:0000313" key="8">
    <source>
        <dbReference type="EMBL" id="GAT70571.1"/>
    </source>
</evidence>
<feature type="transmembrane region" description="Helical" evidence="7">
    <location>
        <begin position="104"/>
        <end position="127"/>
    </location>
</feature>
<keyword evidence="3 7" id="KW-0812">Transmembrane</keyword>
<feature type="transmembrane region" description="Helical" evidence="7">
    <location>
        <begin position="223"/>
        <end position="245"/>
    </location>
</feature>
<keyword evidence="5 7" id="KW-0472">Membrane</keyword>
<protein>
    <submittedName>
        <fullName evidence="8">Tellurium resistance protein TerC</fullName>
    </submittedName>
</protein>
<dbReference type="OrthoDB" id="5242957at2"/>
<dbReference type="GO" id="GO:0016020">
    <property type="term" value="C:membrane"/>
    <property type="evidence" value="ECO:0007669"/>
    <property type="project" value="UniProtKB-SubCell"/>
</dbReference>
<feature type="transmembrane region" description="Helical" evidence="7">
    <location>
        <begin position="133"/>
        <end position="149"/>
    </location>
</feature>
<comment type="caution">
    <text evidence="8">The sequence shown here is derived from an EMBL/GenBank/DDBJ whole genome shotgun (WGS) entry which is preliminary data.</text>
</comment>
<evidence type="ECO:0000256" key="6">
    <source>
        <dbReference type="SAM" id="MobiDB-lite"/>
    </source>
</evidence>
<organism evidence="8 9">
    <name type="scientific">Planomonospora sphaerica</name>
    <dbReference type="NCBI Taxonomy" id="161355"/>
    <lineage>
        <taxon>Bacteria</taxon>
        <taxon>Bacillati</taxon>
        <taxon>Actinomycetota</taxon>
        <taxon>Actinomycetes</taxon>
        <taxon>Streptosporangiales</taxon>
        <taxon>Streptosporangiaceae</taxon>
        <taxon>Planomonospora</taxon>
    </lineage>
</organism>
<feature type="transmembrane region" description="Helical" evidence="7">
    <location>
        <begin position="39"/>
        <end position="58"/>
    </location>
</feature>
<feature type="transmembrane region" description="Helical" evidence="7">
    <location>
        <begin position="70"/>
        <end position="92"/>
    </location>
</feature>
<feature type="transmembrane region" description="Helical" evidence="7">
    <location>
        <begin position="191"/>
        <end position="211"/>
    </location>
</feature>
<keyword evidence="9" id="KW-1185">Reference proteome</keyword>
<feature type="compositionally biased region" description="Basic and acidic residues" evidence="6">
    <location>
        <begin position="326"/>
        <end position="340"/>
    </location>
</feature>
<feature type="region of interest" description="Disordered" evidence="6">
    <location>
        <begin position="318"/>
        <end position="340"/>
    </location>
</feature>
<accession>A0A171DNC8</accession>
<reference evidence="8 9" key="1">
    <citation type="journal article" date="2016" name="Genome Announc.">
        <title>Draft Genome Sequence of Planomonospora sphaerica JCM9374, a Rare Actinomycete.</title>
        <authorList>
            <person name="Dohra H."/>
            <person name="Suzuki T."/>
            <person name="Inoue Y."/>
            <person name="Kodani S."/>
        </authorList>
    </citation>
    <scope>NUCLEOTIDE SEQUENCE [LARGE SCALE GENOMIC DNA]</scope>
    <source>
        <strain evidence="8 9">JCM 9374</strain>
    </source>
</reference>
<gene>
    <name evidence="8" type="ORF">PS9374_06257</name>
</gene>
<dbReference type="NCBIfam" id="TIGR03718">
    <property type="entry name" value="R_switched_Alx"/>
    <property type="match status" value="1"/>
</dbReference>
<evidence type="ECO:0000256" key="2">
    <source>
        <dbReference type="ARBA" id="ARBA00007511"/>
    </source>
</evidence>
<proteinExistence type="inferred from homology"/>
<reference evidence="9" key="2">
    <citation type="submission" date="2016-04" db="EMBL/GenBank/DDBJ databases">
        <title>Planomonospora sphaerica JCM9374 whole genome shotgun sequence.</title>
        <authorList>
            <person name="Suzuki T."/>
            <person name="Dohra H."/>
            <person name="Kodani S."/>
        </authorList>
    </citation>
    <scope>NUCLEOTIDE SEQUENCE [LARGE SCALE GENOMIC DNA]</scope>
    <source>
        <strain evidence="9">JCM 9374</strain>
    </source>
</reference>
<feature type="transmembrane region" description="Helical" evidence="7">
    <location>
        <begin position="252"/>
        <end position="274"/>
    </location>
</feature>
<feature type="transmembrane region" description="Helical" evidence="7">
    <location>
        <begin position="6"/>
        <end position="27"/>
    </location>
</feature>
<evidence type="ECO:0000256" key="1">
    <source>
        <dbReference type="ARBA" id="ARBA00004141"/>
    </source>
</evidence>
<dbReference type="Pfam" id="PF03741">
    <property type="entry name" value="TerC"/>
    <property type="match status" value="1"/>
</dbReference>
<dbReference type="AlphaFoldDB" id="A0A171DNC8"/>
<comment type="subcellular location">
    <subcellularLocation>
        <location evidence="1">Membrane</location>
        <topology evidence="1">Multi-pass membrane protein</topology>
    </subcellularLocation>
</comment>
<name>A0A171DNC8_9ACTN</name>
<evidence type="ECO:0000256" key="3">
    <source>
        <dbReference type="ARBA" id="ARBA00022692"/>
    </source>
</evidence>
<dbReference type="PANTHER" id="PTHR30238">
    <property type="entry name" value="MEMBRANE BOUND PREDICTED REDOX MODULATOR"/>
    <property type="match status" value="1"/>
</dbReference>
<dbReference type="RefSeq" id="WP_068902956.1">
    <property type="nucleotide sequence ID" value="NZ_BDCX01000018.1"/>
</dbReference>
<comment type="similarity">
    <text evidence="2">Belongs to the TerC family.</text>
</comment>